<dbReference type="EC" id="6.2.1.3" evidence="4"/>
<dbReference type="GO" id="GO:0016020">
    <property type="term" value="C:membrane"/>
    <property type="evidence" value="ECO:0007669"/>
    <property type="project" value="TreeGrafter"/>
</dbReference>
<evidence type="ECO:0000313" key="5">
    <source>
        <dbReference type="Proteomes" id="UP000315017"/>
    </source>
</evidence>
<dbReference type="Pfam" id="PF23562">
    <property type="entry name" value="AMP-binding_C_3"/>
    <property type="match status" value="1"/>
</dbReference>
<keyword evidence="5" id="KW-1185">Reference proteome</keyword>
<dbReference type="PANTHER" id="PTHR43272:SF33">
    <property type="entry name" value="AMP-BINDING DOMAIN-CONTAINING PROTEIN-RELATED"/>
    <property type="match status" value="1"/>
</dbReference>
<keyword evidence="2" id="KW-0067">ATP-binding</keyword>
<organism evidence="4 5">
    <name type="scientific">Anatilimnocola aggregata</name>
    <dbReference type="NCBI Taxonomy" id="2528021"/>
    <lineage>
        <taxon>Bacteria</taxon>
        <taxon>Pseudomonadati</taxon>
        <taxon>Planctomycetota</taxon>
        <taxon>Planctomycetia</taxon>
        <taxon>Pirellulales</taxon>
        <taxon>Pirellulaceae</taxon>
        <taxon>Anatilimnocola</taxon>
    </lineage>
</organism>
<dbReference type="AlphaFoldDB" id="A0A517YJJ5"/>
<dbReference type="GO" id="GO:0004467">
    <property type="term" value="F:long-chain fatty acid-CoA ligase activity"/>
    <property type="evidence" value="ECO:0007669"/>
    <property type="project" value="UniProtKB-EC"/>
</dbReference>
<evidence type="ECO:0000259" key="3">
    <source>
        <dbReference type="Pfam" id="PF00501"/>
    </source>
</evidence>
<evidence type="ECO:0000256" key="1">
    <source>
        <dbReference type="ARBA" id="ARBA00022741"/>
    </source>
</evidence>
<dbReference type="SUPFAM" id="SSF56801">
    <property type="entry name" value="Acetyl-CoA synthetase-like"/>
    <property type="match status" value="1"/>
</dbReference>
<dbReference type="PROSITE" id="PS00455">
    <property type="entry name" value="AMP_BINDING"/>
    <property type="match status" value="1"/>
</dbReference>
<dbReference type="Proteomes" id="UP000315017">
    <property type="component" value="Chromosome"/>
</dbReference>
<dbReference type="InterPro" id="IPR042099">
    <property type="entry name" value="ANL_N_sf"/>
</dbReference>
<dbReference type="InterPro" id="IPR000873">
    <property type="entry name" value="AMP-dep_synth/lig_dom"/>
</dbReference>
<evidence type="ECO:0000256" key="2">
    <source>
        <dbReference type="ARBA" id="ARBA00022840"/>
    </source>
</evidence>
<dbReference type="Gene3D" id="3.40.50.12780">
    <property type="entry name" value="N-terminal domain of ligase-like"/>
    <property type="match status" value="1"/>
</dbReference>
<dbReference type="EMBL" id="CP036274">
    <property type="protein sequence ID" value="QDU30390.1"/>
    <property type="molecule type" value="Genomic_DNA"/>
</dbReference>
<keyword evidence="4" id="KW-0436">Ligase</keyword>
<keyword evidence="1" id="KW-0547">Nucleotide-binding</keyword>
<accession>A0A517YJJ5</accession>
<dbReference type="KEGG" id="aagg:ETAA8_55190"/>
<dbReference type="PANTHER" id="PTHR43272">
    <property type="entry name" value="LONG-CHAIN-FATTY-ACID--COA LIGASE"/>
    <property type="match status" value="1"/>
</dbReference>
<feature type="domain" description="AMP-dependent synthetase/ligase" evidence="3">
    <location>
        <begin position="48"/>
        <end position="387"/>
    </location>
</feature>
<gene>
    <name evidence="4" type="ORF">ETAA8_55190</name>
</gene>
<dbReference type="Pfam" id="PF00501">
    <property type="entry name" value="AMP-binding"/>
    <property type="match status" value="1"/>
</dbReference>
<sequence>MAGGLGTSSIESDRSSTTCSKTVMELLARRAAEGASSGGLLVIRDRAELYRLKWAEIAELACAAADILAKRGVGPGDRVTLAAGNSLAWIVADFAVQIIGAVLVPLHTSLSPSQFAWQIQHSGSLLTIVDEALAPRLLAVAEMLNPAWEMLTLAATSNLCASGSVTAGRLRWQRTLETVTPDSLTSIVYTSGTSGDPKGVMLTQGNLAANALGIVAGFGRQPTDVRLNALPFSHAYGRMSDLLVSLAGDTWLALAQSRETYVRDAQLVQPTLMVAVPALLGRLQQGALAQFGPSDPAAIQKLLGGHVRGFISGGARLEPALLNYFAAQQTPVYEGYGLTEAAPVVTLSSPASYQAGTVGCAVPGIALKTITDGELLVHGPNVMAGYWQDAAATSEVLAGGWLHTGDLATIDGEGLVTLGGRKKEFIALATGKKVWPATIESLFDADSLIRQIMVIGEGERSLGALVVLKNTNAAEHDGPAVRQQVLAHLAAQLQHLAAHEQIRRVWLLPNPWTAEQNELTPKLTLRRPVILQRYADCVRQMFCDD</sequence>
<evidence type="ECO:0000313" key="4">
    <source>
        <dbReference type="EMBL" id="QDU30390.1"/>
    </source>
</evidence>
<dbReference type="GO" id="GO:0005524">
    <property type="term" value="F:ATP binding"/>
    <property type="evidence" value="ECO:0007669"/>
    <property type="project" value="UniProtKB-KW"/>
</dbReference>
<protein>
    <submittedName>
        <fullName evidence="4">Long-chain-fatty-acid--CoA ligase FadD15</fullName>
        <ecNumber evidence="4">6.2.1.3</ecNumber>
    </submittedName>
</protein>
<proteinExistence type="predicted"/>
<reference evidence="4 5" key="1">
    <citation type="submission" date="2019-02" db="EMBL/GenBank/DDBJ databases">
        <title>Deep-cultivation of Planctomycetes and their phenomic and genomic characterization uncovers novel biology.</title>
        <authorList>
            <person name="Wiegand S."/>
            <person name="Jogler M."/>
            <person name="Boedeker C."/>
            <person name="Pinto D."/>
            <person name="Vollmers J."/>
            <person name="Rivas-Marin E."/>
            <person name="Kohn T."/>
            <person name="Peeters S.H."/>
            <person name="Heuer A."/>
            <person name="Rast P."/>
            <person name="Oberbeckmann S."/>
            <person name="Bunk B."/>
            <person name="Jeske O."/>
            <person name="Meyerdierks A."/>
            <person name="Storesund J.E."/>
            <person name="Kallscheuer N."/>
            <person name="Luecker S."/>
            <person name="Lage O.M."/>
            <person name="Pohl T."/>
            <person name="Merkel B.J."/>
            <person name="Hornburger P."/>
            <person name="Mueller R.-W."/>
            <person name="Bruemmer F."/>
            <person name="Labrenz M."/>
            <person name="Spormann A.M."/>
            <person name="Op den Camp H."/>
            <person name="Overmann J."/>
            <person name="Amann R."/>
            <person name="Jetten M.S.M."/>
            <person name="Mascher T."/>
            <person name="Medema M.H."/>
            <person name="Devos D.P."/>
            <person name="Kaster A.-K."/>
            <person name="Ovreas L."/>
            <person name="Rohde M."/>
            <person name="Galperin M.Y."/>
            <person name="Jogler C."/>
        </authorList>
    </citation>
    <scope>NUCLEOTIDE SEQUENCE [LARGE SCALE GENOMIC DNA]</scope>
    <source>
        <strain evidence="4 5">ETA_A8</strain>
    </source>
</reference>
<name>A0A517YJJ5_9BACT</name>
<dbReference type="InterPro" id="IPR020845">
    <property type="entry name" value="AMP-binding_CS"/>
</dbReference>